<feature type="signal peptide" evidence="2">
    <location>
        <begin position="1"/>
        <end position="23"/>
    </location>
</feature>
<feature type="chain" id="PRO_5036999774" evidence="2">
    <location>
        <begin position="24"/>
        <end position="178"/>
    </location>
</feature>
<proteinExistence type="predicted"/>
<evidence type="ECO:0000256" key="1">
    <source>
        <dbReference type="SAM" id="Phobius"/>
    </source>
</evidence>
<keyword evidence="2" id="KW-0732">Signal</keyword>
<feature type="transmembrane region" description="Helical" evidence="1">
    <location>
        <begin position="93"/>
        <end position="111"/>
    </location>
</feature>
<evidence type="ECO:0000256" key="2">
    <source>
        <dbReference type="SAM" id="SignalP"/>
    </source>
</evidence>
<dbReference type="Proteomes" id="UP000887566">
    <property type="component" value="Unplaced"/>
</dbReference>
<keyword evidence="1" id="KW-0472">Membrane</keyword>
<keyword evidence="1" id="KW-1133">Transmembrane helix</keyword>
<dbReference type="WBParaSite" id="PSAMB.scaffold12size138133.g166.t1">
    <property type="protein sequence ID" value="PSAMB.scaffold12size138133.g166.t1"/>
    <property type="gene ID" value="PSAMB.scaffold12size138133.g166"/>
</dbReference>
<evidence type="ECO:0000313" key="4">
    <source>
        <dbReference type="WBParaSite" id="PSAMB.scaffold12size138133.g166.t1"/>
    </source>
</evidence>
<organism evidence="3 4">
    <name type="scientific">Plectus sambesii</name>
    <dbReference type="NCBI Taxonomy" id="2011161"/>
    <lineage>
        <taxon>Eukaryota</taxon>
        <taxon>Metazoa</taxon>
        <taxon>Ecdysozoa</taxon>
        <taxon>Nematoda</taxon>
        <taxon>Chromadorea</taxon>
        <taxon>Plectida</taxon>
        <taxon>Plectina</taxon>
        <taxon>Plectoidea</taxon>
        <taxon>Plectidae</taxon>
        <taxon>Plectus</taxon>
    </lineage>
</organism>
<keyword evidence="3" id="KW-1185">Reference proteome</keyword>
<evidence type="ECO:0000313" key="3">
    <source>
        <dbReference type="Proteomes" id="UP000887566"/>
    </source>
</evidence>
<reference evidence="4" key="1">
    <citation type="submission" date="2022-11" db="UniProtKB">
        <authorList>
            <consortium name="WormBaseParasite"/>
        </authorList>
    </citation>
    <scope>IDENTIFICATION</scope>
</reference>
<accession>A0A914UWG5</accession>
<name>A0A914UWG5_9BILA</name>
<keyword evidence="1" id="KW-0812">Transmembrane</keyword>
<dbReference type="AlphaFoldDB" id="A0A914UWG5"/>
<sequence>MTVSAKRCFSTSVLLLLIVQVIGQSESEGVVDRTVLEASSNISSPVGGTDRFVVVDQTTLKTSSNAKNTIGGSDDFDDSIGSQVRSFLANVNLAMWLLMLTVCAVVIACMCKYGVFTSCADCCLLCCTAWLSSRKYGNTGSPKRDMYGPRSMNMAFGSFPMGHPNVAMVQPPSSIVII</sequence>
<protein>
    <submittedName>
        <fullName evidence="4">Uncharacterized protein</fullName>
    </submittedName>
</protein>